<feature type="transmembrane region" description="Helical" evidence="6">
    <location>
        <begin position="97"/>
        <end position="117"/>
    </location>
</feature>
<feature type="region of interest" description="Disordered" evidence="5">
    <location>
        <begin position="192"/>
        <end position="220"/>
    </location>
</feature>
<feature type="transmembrane region" description="Helical" evidence="6">
    <location>
        <begin position="264"/>
        <end position="282"/>
    </location>
</feature>
<keyword evidence="2 6" id="KW-0812">Transmembrane</keyword>
<dbReference type="AlphaFoldDB" id="A0AAN8W148"/>
<evidence type="ECO:0000256" key="1">
    <source>
        <dbReference type="ARBA" id="ARBA00004141"/>
    </source>
</evidence>
<accession>A0AAN8W148</accession>
<evidence type="ECO:0000256" key="3">
    <source>
        <dbReference type="ARBA" id="ARBA00022989"/>
    </source>
</evidence>
<evidence type="ECO:0000313" key="8">
    <source>
        <dbReference type="Proteomes" id="UP001370490"/>
    </source>
</evidence>
<evidence type="ECO:0000256" key="5">
    <source>
        <dbReference type="SAM" id="MobiDB-lite"/>
    </source>
</evidence>
<organism evidence="7 8">
    <name type="scientific">Dillenia turbinata</name>
    <dbReference type="NCBI Taxonomy" id="194707"/>
    <lineage>
        <taxon>Eukaryota</taxon>
        <taxon>Viridiplantae</taxon>
        <taxon>Streptophyta</taxon>
        <taxon>Embryophyta</taxon>
        <taxon>Tracheophyta</taxon>
        <taxon>Spermatophyta</taxon>
        <taxon>Magnoliopsida</taxon>
        <taxon>eudicotyledons</taxon>
        <taxon>Gunneridae</taxon>
        <taxon>Pentapetalae</taxon>
        <taxon>Dilleniales</taxon>
        <taxon>Dilleniaceae</taxon>
        <taxon>Dillenia</taxon>
    </lineage>
</organism>
<dbReference type="PANTHER" id="PTHR16201:SF45">
    <property type="entry name" value="PQ-LOOP REPEAT FAMILY PROTEIN _ TRANSMEMBRANE FAMILY PROTEIN"/>
    <property type="match status" value="1"/>
</dbReference>
<proteinExistence type="predicted"/>
<evidence type="ECO:0000256" key="4">
    <source>
        <dbReference type="ARBA" id="ARBA00023136"/>
    </source>
</evidence>
<feature type="non-terminal residue" evidence="7">
    <location>
        <position position="331"/>
    </location>
</feature>
<dbReference type="InterPro" id="IPR006603">
    <property type="entry name" value="PQ-loop_rpt"/>
</dbReference>
<dbReference type="Proteomes" id="UP001370490">
    <property type="component" value="Unassembled WGS sequence"/>
</dbReference>
<protein>
    <submittedName>
        <fullName evidence="7">PQ-loop repeat</fullName>
    </submittedName>
</protein>
<comment type="caution">
    <text evidence="7">The sequence shown here is derived from an EMBL/GenBank/DDBJ whole genome shotgun (WGS) entry which is preliminary data.</text>
</comment>
<dbReference type="GO" id="GO:0015174">
    <property type="term" value="F:basic amino acid transmembrane transporter activity"/>
    <property type="evidence" value="ECO:0007669"/>
    <property type="project" value="UniProtKB-ARBA"/>
</dbReference>
<keyword evidence="4 6" id="KW-0472">Membrane</keyword>
<dbReference type="EMBL" id="JBAMMX010000005">
    <property type="protein sequence ID" value="KAK6939521.1"/>
    <property type="molecule type" value="Genomic_DNA"/>
</dbReference>
<dbReference type="PANTHER" id="PTHR16201">
    <property type="entry name" value="SEVEN TRANSMEMBRANE PROTEIN 1-RELATED"/>
    <property type="match status" value="1"/>
</dbReference>
<reference evidence="7 8" key="1">
    <citation type="submission" date="2023-12" db="EMBL/GenBank/DDBJ databases">
        <title>A high-quality genome assembly for Dillenia turbinata (Dilleniales).</title>
        <authorList>
            <person name="Chanderbali A."/>
        </authorList>
    </citation>
    <scope>NUCLEOTIDE SEQUENCE [LARGE SCALE GENOMIC DNA]</scope>
    <source>
        <strain evidence="7">LSX21</strain>
        <tissue evidence="7">Leaf</tissue>
    </source>
</reference>
<keyword evidence="3 6" id="KW-1133">Transmembrane helix</keyword>
<dbReference type="Pfam" id="PF04193">
    <property type="entry name" value="PQ-loop"/>
    <property type="match status" value="2"/>
</dbReference>
<comment type="subcellular location">
    <subcellularLocation>
        <location evidence="1">Membrane</location>
        <topology evidence="1">Multi-pass membrane protein</topology>
    </subcellularLocation>
</comment>
<feature type="transmembrane region" description="Helical" evidence="6">
    <location>
        <begin position="69"/>
        <end position="91"/>
    </location>
</feature>
<feature type="transmembrane region" description="Helical" evidence="6">
    <location>
        <begin position="302"/>
        <end position="320"/>
    </location>
</feature>
<dbReference type="Gene3D" id="1.20.1280.290">
    <property type="match status" value="2"/>
</dbReference>
<name>A0AAN8W148_9MAGN</name>
<dbReference type="InterPro" id="IPR051415">
    <property type="entry name" value="LAAT-1"/>
</dbReference>
<dbReference type="FunFam" id="1.20.1280.290:FF:000009">
    <property type="entry name" value="PQ loop repeat family protein"/>
    <property type="match status" value="1"/>
</dbReference>
<evidence type="ECO:0000313" key="7">
    <source>
        <dbReference type="EMBL" id="KAK6939521.1"/>
    </source>
</evidence>
<gene>
    <name evidence="7" type="ORF">RJ641_029052</name>
</gene>
<keyword evidence="8" id="KW-1185">Reference proteome</keyword>
<dbReference type="GO" id="GO:0098852">
    <property type="term" value="C:lytic vacuole membrane"/>
    <property type="evidence" value="ECO:0007669"/>
    <property type="project" value="UniProtKB-ARBA"/>
</dbReference>
<sequence>MKPLRVSYCSDERKACLEWVKTYFGDCLCNLTDEFSFGLGMISLICWAVAEVPQIITNFKTKSGHGVSLWLLFAWIVGDIFNIVGCLIDSATLPTQYYTAWLYTVATTLLTMQCIYYDHLRGGRKSPDLEVNLIAEDNSKPPKTGGGHLNMPASNVPLEVPRQKYYYASARSLAASDTPPSYSYIRIARSGPSSLEHDSEESSSEDEAAMPKTSAASQPRRIPRSVGYGSFLATSATLPVQSKALLEASAAISGMKYIQELGSTNVFGEWLGWLMAIIYMGARLPQIWLNFKRGSVEGLNPLMFTFALVANITYVGSILVRSTEWEKIKAN</sequence>
<dbReference type="SMART" id="SM00679">
    <property type="entry name" value="CTNS"/>
    <property type="match status" value="2"/>
</dbReference>
<feature type="compositionally biased region" description="Acidic residues" evidence="5">
    <location>
        <begin position="198"/>
        <end position="208"/>
    </location>
</feature>
<evidence type="ECO:0000256" key="6">
    <source>
        <dbReference type="SAM" id="Phobius"/>
    </source>
</evidence>
<evidence type="ECO:0000256" key="2">
    <source>
        <dbReference type="ARBA" id="ARBA00022692"/>
    </source>
</evidence>